<dbReference type="InterPro" id="IPR044862">
    <property type="entry name" value="Pro_4_hyd_alph_FE2OG_OXY"/>
</dbReference>
<evidence type="ECO:0000313" key="2">
    <source>
        <dbReference type="EMBL" id="MFD2873873.1"/>
    </source>
</evidence>
<comment type="caution">
    <text evidence="2">The sequence shown here is derived from an EMBL/GenBank/DDBJ whole genome shotgun (WGS) entry which is preliminary data.</text>
</comment>
<sequence>MNFLNASIKDLKQLGIDKHNEYKNANPYPHIVIDNFFNEEMLSKVLDDFPDLSKKEEIIKYDNHNEKKFAAKGEKYFSDNTKAFVHFLNSQPVLEFLQELTGIKETLLPDPYLVGGGYHEIKPGGLLKVHADFNKHDQTWLDRRINLLVYLNKDWHESYGGHFELWDKKMTGAAKKILPVFNRVAIFSTTDFSYHGHPEPLTCPPDRSRKSIALYYYSNGRPKNEISEKPHATLFVNRAGIDNDTIKDPVTLRQIVVDLVPPILTKLVKKVVNK</sequence>
<dbReference type="PANTHER" id="PTHR12117">
    <property type="entry name" value="HISTONE ACETYLTRANSFERASE COMPLEX"/>
    <property type="match status" value="1"/>
</dbReference>
<keyword evidence="3" id="KW-1185">Reference proteome</keyword>
<proteinExistence type="predicted"/>
<name>A0ABW5YEP9_9SPHI</name>
<gene>
    <name evidence="2" type="ORF">ACFS5N_15435</name>
</gene>
<dbReference type="EMBL" id="JBHUPD010000003">
    <property type="protein sequence ID" value="MFD2873873.1"/>
    <property type="molecule type" value="Genomic_DNA"/>
</dbReference>
<dbReference type="Pfam" id="PF13640">
    <property type="entry name" value="2OG-FeII_Oxy_3"/>
    <property type="match status" value="1"/>
</dbReference>
<accession>A0ABW5YEP9</accession>
<dbReference type="RefSeq" id="WP_377187451.1">
    <property type="nucleotide sequence ID" value="NZ_JBHUPD010000003.1"/>
</dbReference>
<reference evidence="3" key="1">
    <citation type="journal article" date="2019" name="Int. J. Syst. Evol. Microbiol.">
        <title>The Global Catalogue of Microorganisms (GCM) 10K type strain sequencing project: providing services to taxonomists for standard genome sequencing and annotation.</title>
        <authorList>
            <consortium name="The Broad Institute Genomics Platform"/>
            <consortium name="The Broad Institute Genome Sequencing Center for Infectious Disease"/>
            <person name="Wu L."/>
            <person name="Ma J."/>
        </authorList>
    </citation>
    <scope>NUCLEOTIDE SEQUENCE [LARGE SCALE GENOMIC DNA]</scope>
    <source>
        <strain evidence="3">KCTC 22437</strain>
    </source>
</reference>
<feature type="domain" description="Prolyl 4-hydroxylase alpha subunit Fe(2+) 2OG dioxygenase" evidence="1">
    <location>
        <begin position="118"/>
        <end position="217"/>
    </location>
</feature>
<organism evidence="2 3">
    <name type="scientific">Mucilaginibacter ximonensis</name>
    <dbReference type="NCBI Taxonomy" id="538021"/>
    <lineage>
        <taxon>Bacteria</taxon>
        <taxon>Pseudomonadati</taxon>
        <taxon>Bacteroidota</taxon>
        <taxon>Sphingobacteriia</taxon>
        <taxon>Sphingobacteriales</taxon>
        <taxon>Sphingobacteriaceae</taxon>
        <taxon>Mucilaginibacter</taxon>
    </lineage>
</organism>
<evidence type="ECO:0000259" key="1">
    <source>
        <dbReference type="Pfam" id="PF13640"/>
    </source>
</evidence>
<dbReference type="Gene3D" id="2.60.120.620">
    <property type="entry name" value="q2cbj1_9rhob like domain"/>
    <property type="match status" value="1"/>
</dbReference>
<protein>
    <submittedName>
        <fullName evidence="2">2OG-Fe(II) oxygenase</fullName>
    </submittedName>
</protein>
<dbReference type="PANTHER" id="PTHR12117:SF0">
    <property type="entry name" value="PROLYL 3-HYDROXYLASE OGFOD1"/>
    <property type="match status" value="1"/>
</dbReference>
<dbReference type="Proteomes" id="UP001597557">
    <property type="component" value="Unassembled WGS sequence"/>
</dbReference>
<evidence type="ECO:0000313" key="3">
    <source>
        <dbReference type="Proteomes" id="UP001597557"/>
    </source>
</evidence>
<dbReference type="InterPro" id="IPR051842">
    <property type="entry name" value="uS12_prolyl_hydroxylase"/>
</dbReference>